<evidence type="ECO:0000313" key="7">
    <source>
        <dbReference type="EMBL" id="MCG7937918.1"/>
    </source>
</evidence>
<dbReference type="EMBL" id="JAEPDI010000001">
    <property type="protein sequence ID" value="MCG7937918.1"/>
    <property type="molecule type" value="Genomic_DNA"/>
</dbReference>
<gene>
    <name evidence="7" type="ORF">JAZ04_03545</name>
</gene>
<dbReference type="PRINTS" id="PR00371">
    <property type="entry name" value="FPNCR"/>
</dbReference>
<protein>
    <submittedName>
        <fullName evidence="7">FAD-binding oxidoreductase</fullName>
    </submittedName>
</protein>
<sequence>MPESTDDMHLENSCDAVIKSTARISPESADEVRQLVLQIDDPTFRYAAGQSIGVLVPGPHVFGNEYHHRRYSIANPIQTGNNEAIELEILVRRCFYLDEISGERYPGIASNYLCDAKIGDKLKITGPFRSPFKIPANKSSNLLMIGTGTGIAPFRAFVRQIYDQHGSWDGQVRLFYGDNGGMNLLYMNDEQKDLGQYYDDETFKAFSALTDRPMIGVESGLQDSLAANAEECKKLITDPNTYVFLGGQEKAAEVFNKVMEESFGSADAWNQQKQSLIEKDRWAELLYH</sequence>
<reference evidence="7" key="1">
    <citation type="journal article" date="2021" name="Proc. Natl. Acad. Sci. U.S.A.">
        <title>Global biogeography of chemosynthetic symbionts reveals both localized and globally distributed symbiont groups. .</title>
        <authorList>
            <person name="Osvatic J.T."/>
            <person name="Wilkins L.G.E."/>
            <person name="Leibrecht L."/>
            <person name="Leray M."/>
            <person name="Zauner S."/>
            <person name="Polzin J."/>
            <person name="Camacho Y."/>
            <person name="Gros O."/>
            <person name="van Gils J.A."/>
            <person name="Eisen J.A."/>
            <person name="Petersen J.M."/>
            <person name="Yuen B."/>
        </authorList>
    </citation>
    <scope>NUCLEOTIDE SEQUENCE</scope>
    <source>
        <strain evidence="7">MAGL173</strain>
    </source>
</reference>
<keyword evidence="2" id="KW-0285">Flavoprotein</keyword>
<dbReference type="Gene3D" id="3.40.50.80">
    <property type="entry name" value="Nucleotide-binding domain of ferredoxin-NADP reductase (FNR) module"/>
    <property type="match status" value="1"/>
</dbReference>
<dbReference type="SUPFAM" id="SSF52343">
    <property type="entry name" value="Ferredoxin reductase-like, C-terminal NADP-linked domain"/>
    <property type="match status" value="1"/>
</dbReference>
<organism evidence="7 8">
    <name type="scientific">Candidatus Thiodiazotropha lotti</name>
    <dbReference type="NCBI Taxonomy" id="2792787"/>
    <lineage>
        <taxon>Bacteria</taxon>
        <taxon>Pseudomonadati</taxon>
        <taxon>Pseudomonadota</taxon>
        <taxon>Gammaproteobacteria</taxon>
        <taxon>Chromatiales</taxon>
        <taxon>Sedimenticolaceae</taxon>
        <taxon>Candidatus Thiodiazotropha</taxon>
    </lineage>
</organism>
<feature type="domain" description="FAD-binding FR-type" evidence="6">
    <location>
        <begin position="11"/>
        <end position="134"/>
    </location>
</feature>
<name>A0A9E4K2Q5_9GAMM</name>
<proteinExistence type="predicted"/>
<dbReference type="AlphaFoldDB" id="A0A9E4K2Q5"/>
<dbReference type="InterPro" id="IPR001709">
    <property type="entry name" value="Flavoprot_Pyr_Nucl_cyt_Rdtase"/>
</dbReference>
<dbReference type="InterPro" id="IPR017938">
    <property type="entry name" value="Riboflavin_synthase-like_b-brl"/>
</dbReference>
<accession>A0A9E4K2Q5</accession>
<dbReference type="GO" id="GO:0016491">
    <property type="term" value="F:oxidoreductase activity"/>
    <property type="evidence" value="ECO:0007669"/>
    <property type="project" value="UniProtKB-KW"/>
</dbReference>
<evidence type="ECO:0000256" key="5">
    <source>
        <dbReference type="ARBA" id="ARBA00023002"/>
    </source>
</evidence>
<dbReference type="InterPro" id="IPR001433">
    <property type="entry name" value="OxRdtase_FAD/NAD-bd"/>
</dbReference>
<evidence type="ECO:0000256" key="1">
    <source>
        <dbReference type="ARBA" id="ARBA00001974"/>
    </source>
</evidence>
<dbReference type="PANTHER" id="PTHR43314">
    <property type="match status" value="1"/>
</dbReference>
<keyword evidence="5" id="KW-0560">Oxidoreductase</keyword>
<dbReference type="Gene3D" id="2.40.30.10">
    <property type="entry name" value="Translation factors"/>
    <property type="match status" value="1"/>
</dbReference>
<dbReference type="SUPFAM" id="SSF63380">
    <property type="entry name" value="Riboflavin synthase domain-like"/>
    <property type="match status" value="1"/>
</dbReference>
<evidence type="ECO:0000313" key="8">
    <source>
        <dbReference type="Proteomes" id="UP000886687"/>
    </source>
</evidence>
<dbReference type="Proteomes" id="UP000886687">
    <property type="component" value="Unassembled WGS sequence"/>
</dbReference>
<keyword evidence="3" id="KW-0274">FAD</keyword>
<comment type="caution">
    <text evidence="7">The sequence shown here is derived from an EMBL/GenBank/DDBJ whole genome shotgun (WGS) entry which is preliminary data.</text>
</comment>
<comment type="cofactor">
    <cofactor evidence="1">
        <name>FAD</name>
        <dbReference type="ChEBI" id="CHEBI:57692"/>
    </cofactor>
</comment>
<evidence type="ECO:0000256" key="2">
    <source>
        <dbReference type="ARBA" id="ARBA00022630"/>
    </source>
</evidence>
<keyword evidence="4" id="KW-0521">NADP</keyword>
<dbReference type="PROSITE" id="PS51384">
    <property type="entry name" value="FAD_FR"/>
    <property type="match status" value="1"/>
</dbReference>
<dbReference type="Pfam" id="PF00175">
    <property type="entry name" value="NAD_binding_1"/>
    <property type="match status" value="1"/>
</dbReference>
<dbReference type="InterPro" id="IPR017927">
    <property type="entry name" value="FAD-bd_FR_type"/>
</dbReference>
<evidence type="ECO:0000256" key="3">
    <source>
        <dbReference type="ARBA" id="ARBA00022827"/>
    </source>
</evidence>
<dbReference type="InterPro" id="IPR039261">
    <property type="entry name" value="FNR_nucleotide-bd"/>
</dbReference>
<evidence type="ECO:0000256" key="4">
    <source>
        <dbReference type="ARBA" id="ARBA00022857"/>
    </source>
</evidence>
<evidence type="ECO:0000259" key="6">
    <source>
        <dbReference type="PROSITE" id="PS51384"/>
    </source>
</evidence>
<dbReference type="InterPro" id="IPR015701">
    <property type="entry name" value="FNR"/>
</dbReference>